<reference evidence="2 3" key="1">
    <citation type="submission" date="2023-04" db="EMBL/GenBank/DDBJ databases">
        <title>A long-awaited taxogenomic arrangement of the family Halomonadaceae.</title>
        <authorList>
            <person name="De La Haba R."/>
            <person name="Chuvochina M."/>
            <person name="Wittouck S."/>
            <person name="Arahal D.R."/>
            <person name="Sanchez-Porro C."/>
            <person name="Hugenholtz P."/>
            <person name="Ventosa A."/>
        </authorList>
    </citation>
    <scope>NUCLEOTIDE SEQUENCE [LARGE SCALE GENOMIC DNA]</scope>
    <source>
        <strain evidence="2 3">DSM 23530</strain>
    </source>
</reference>
<feature type="transmembrane region" description="Helical" evidence="1">
    <location>
        <begin position="99"/>
        <end position="122"/>
    </location>
</feature>
<proteinExistence type="predicted"/>
<name>A0ABU1G889_9GAMM</name>
<protein>
    <submittedName>
        <fullName evidence="2">Uncharacterized protein</fullName>
    </submittedName>
</protein>
<keyword evidence="1" id="KW-1133">Transmembrane helix</keyword>
<keyword evidence="1" id="KW-0812">Transmembrane</keyword>
<sequence length="129" mass="14888">MIDLELVLGVFILSIGIISLLSLVVWWVILFVYLEEIDGYFDSPDFPNRGYKGVWPWGMGRGMAYGVFLLFPGSRFVKKKFPRALEEIDVEVLPKRIKLLVAFPMYTYIPAISFLLVGGVFLKMKDWFL</sequence>
<keyword evidence="1" id="KW-0472">Membrane</keyword>
<feature type="transmembrane region" description="Helical" evidence="1">
    <location>
        <begin position="7"/>
        <end position="34"/>
    </location>
</feature>
<dbReference type="EMBL" id="JARWAK010000029">
    <property type="protein sequence ID" value="MDR5868722.1"/>
    <property type="molecule type" value="Genomic_DNA"/>
</dbReference>
<gene>
    <name evidence="2" type="ORF">QC818_18205</name>
</gene>
<evidence type="ECO:0000313" key="3">
    <source>
        <dbReference type="Proteomes" id="UP001264519"/>
    </source>
</evidence>
<comment type="caution">
    <text evidence="2">The sequence shown here is derived from an EMBL/GenBank/DDBJ whole genome shotgun (WGS) entry which is preliminary data.</text>
</comment>
<accession>A0ABU1G889</accession>
<keyword evidence="3" id="KW-1185">Reference proteome</keyword>
<feature type="transmembrane region" description="Helical" evidence="1">
    <location>
        <begin position="54"/>
        <end position="73"/>
    </location>
</feature>
<evidence type="ECO:0000256" key="1">
    <source>
        <dbReference type="SAM" id="Phobius"/>
    </source>
</evidence>
<dbReference type="Proteomes" id="UP001264519">
    <property type="component" value="Unassembled WGS sequence"/>
</dbReference>
<organism evidence="2 3">
    <name type="scientific">Halomonas koreensis</name>
    <dbReference type="NCBI Taxonomy" id="245385"/>
    <lineage>
        <taxon>Bacteria</taxon>
        <taxon>Pseudomonadati</taxon>
        <taxon>Pseudomonadota</taxon>
        <taxon>Gammaproteobacteria</taxon>
        <taxon>Oceanospirillales</taxon>
        <taxon>Halomonadaceae</taxon>
        <taxon>Halomonas</taxon>
    </lineage>
</organism>
<dbReference type="RefSeq" id="WP_309654293.1">
    <property type="nucleotide sequence ID" value="NZ_JARWAK010000029.1"/>
</dbReference>
<evidence type="ECO:0000313" key="2">
    <source>
        <dbReference type="EMBL" id="MDR5868722.1"/>
    </source>
</evidence>